<dbReference type="Proteomes" id="UP000663832">
    <property type="component" value="Unassembled WGS sequence"/>
</dbReference>
<dbReference type="AlphaFoldDB" id="A0A815YPR6"/>
<keyword evidence="1" id="KW-0812">Transmembrane</keyword>
<evidence type="ECO:0000313" key="3">
    <source>
        <dbReference type="Proteomes" id="UP000663832"/>
    </source>
</evidence>
<protein>
    <submittedName>
        <fullName evidence="2">Uncharacterized protein</fullName>
    </submittedName>
</protein>
<gene>
    <name evidence="2" type="ORF">QVE165_LOCUS49156</name>
</gene>
<keyword evidence="3" id="KW-1185">Reference proteome</keyword>
<dbReference type="EMBL" id="CAJNOM010000873">
    <property type="protein sequence ID" value="CAF1573905.1"/>
    <property type="molecule type" value="Genomic_DNA"/>
</dbReference>
<keyword evidence="1" id="KW-1133">Transmembrane helix</keyword>
<name>A0A815YPR6_9BILA</name>
<comment type="caution">
    <text evidence="2">The sequence shown here is derived from an EMBL/GenBank/DDBJ whole genome shotgun (WGS) entry which is preliminary data.</text>
</comment>
<sequence length="113" mass="12552">MTLWKISMTRKSNIGLVFYGLVFCINSSTTELIDTTLLTSESSSIVSTSSSIPSHNTTTYHPRYEDTFSPGSAVGLIMGSVAFISVMSFGAYYIHRPRINYLPYYNNNNDSTV</sequence>
<keyword evidence="1" id="KW-0472">Membrane</keyword>
<accession>A0A815YPR6</accession>
<reference evidence="2" key="1">
    <citation type="submission" date="2021-02" db="EMBL/GenBank/DDBJ databases">
        <authorList>
            <person name="Nowell W R."/>
        </authorList>
    </citation>
    <scope>NUCLEOTIDE SEQUENCE</scope>
</reference>
<evidence type="ECO:0000256" key="1">
    <source>
        <dbReference type="SAM" id="Phobius"/>
    </source>
</evidence>
<dbReference type="OrthoDB" id="10120403at2759"/>
<evidence type="ECO:0000313" key="2">
    <source>
        <dbReference type="EMBL" id="CAF1573905.1"/>
    </source>
</evidence>
<feature type="transmembrane region" description="Helical" evidence="1">
    <location>
        <begin position="73"/>
        <end position="94"/>
    </location>
</feature>
<proteinExistence type="predicted"/>
<organism evidence="2 3">
    <name type="scientific">Adineta steineri</name>
    <dbReference type="NCBI Taxonomy" id="433720"/>
    <lineage>
        <taxon>Eukaryota</taxon>
        <taxon>Metazoa</taxon>
        <taxon>Spiralia</taxon>
        <taxon>Gnathifera</taxon>
        <taxon>Rotifera</taxon>
        <taxon>Eurotatoria</taxon>
        <taxon>Bdelloidea</taxon>
        <taxon>Adinetida</taxon>
        <taxon>Adinetidae</taxon>
        <taxon>Adineta</taxon>
    </lineage>
</organism>